<feature type="binding site" evidence="2">
    <location>
        <position position="106"/>
    </location>
    <ligand>
        <name>Mn(2+)</name>
        <dbReference type="ChEBI" id="CHEBI:29035"/>
        <label>2</label>
    </ligand>
</feature>
<dbReference type="PANTHER" id="PTHR11014">
    <property type="entry name" value="PEPTIDASE M20 FAMILY MEMBER"/>
    <property type="match status" value="1"/>
</dbReference>
<proteinExistence type="predicted"/>
<accession>A0A848EK73</accession>
<keyword evidence="2" id="KW-0464">Manganese</keyword>
<sequence length="393" mass="42454">MPVHNRIADFHAEMTAWRRDFHEHPELAFEEVRTSRVVAEKLREFGCDEVVTGIAKTGVVGVIRGNNAASGRAIGLRADMDALPILEETGAPYASKTPGKMHACGHDGHTTMLLGAAKYLAETRNFDGTVYVIFQPAEENFGGGEVMVKEGLFERFPMERVFGLHNWPSIPAGTFVWREGPVMAAVANLEVKITGKGAHGAMPHNGNDPIVIAAAMVQALQSIVARNVEPVDAGVITIAHINGGHTYNVIPETVTMLGTARWFGPEIGDLLEKRFLETVAGIAAAFGAQAEAKFIRLYPATINEVESVHIAADAARAVQGEARVLPMPKPTMGGEDFSFMLNAKDGAYLMLGGGRGEQDASLHHPKYDFNDEILPVGASWWASLAERLLPRKG</sequence>
<evidence type="ECO:0000259" key="3">
    <source>
        <dbReference type="Pfam" id="PF07687"/>
    </source>
</evidence>
<dbReference type="GO" id="GO:0019877">
    <property type="term" value="P:diaminopimelate biosynthetic process"/>
    <property type="evidence" value="ECO:0007669"/>
    <property type="project" value="UniProtKB-ARBA"/>
</dbReference>
<evidence type="ECO:0000256" key="2">
    <source>
        <dbReference type="PIRSR" id="PIRSR005962-1"/>
    </source>
</evidence>
<dbReference type="Pfam" id="PF07687">
    <property type="entry name" value="M20_dimer"/>
    <property type="match status" value="1"/>
</dbReference>
<dbReference type="CDD" id="cd05666">
    <property type="entry name" value="M20_Acy1-like"/>
    <property type="match status" value="1"/>
</dbReference>
<dbReference type="SUPFAM" id="SSF55031">
    <property type="entry name" value="Bacterial exopeptidase dimerisation domain"/>
    <property type="match status" value="1"/>
</dbReference>
<dbReference type="PANTHER" id="PTHR11014:SF63">
    <property type="entry name" value="METALLOPEPTIDASE, PUTATIVE (AFU_ORTHOLOGUE AFUA_6G09600)-RELATED"/>
    <property type="match status" value="1"/>
</dbReference>
<dbReference type="Gene3D" id="3.30.70.360">
    <property type="match status" value="1"/>
</dbReference>
<keyword evidence="2" id="KW-0479">Metal-binding</keyword>
<feature type="binding site" evidence="2">
    <location>
        <position position="104"/>
    </location>
    <ligand>
        <name>Mn(2+)</name>
        <dbReference type="ChEBI" id="CHEBI:29035"/>
        <label>2</label>
    </ligand>
</feature>
<keyword evidence="5" id="KW-1185">Reference proteome</keyword>
<dbReference type="PIRSF" id="PIRSF005962">
    <property type="entry name" value="Pept_M20D_amidohydro"/>
    <property type="match status" value="1"/>
</dbReference>
<dbReference type="GO" id="GO:0050118">
    <property type="term" value="F:N-acetyldiaminopimelate deacetylase activity"/>
    <property type="evidence" value="ECO:0007669"/>
    <property type="project" value="UniProtKB-ARBA"/>
</dbReference>
<feature type="binding site" evidence="2">
    <location>
        <position position="363"/>
    </location>
    <ligand>
        <name>Mn(2+)</name>
        <dbReference type="ChEBI" id="CHEBI:29035"/>
        <label>2</label>
    </ligand>
</feature>
<dbReference type="EMBL" id="JABBKX010000009">
    <property type="protein sequence ID" value="NMJ43800.1"/>
    <property type="molecule type" value="Genomic_DNA"/>
</dbReference>
<name>A0A848EK73_9PROT</name>
<dbReference type="GO" id="GO:0046872">
    <property type="term" value="F:metal ion binding"/>
    <property type="evidence" value="ECO:0007669"/>
    <property type="project" value="UniProtKB-KW"/>
</dbReference>
<gene>
    <name evidence="4" type="ORF">GWK16_21310</name>
</gene>
<dbReference type="NCBIfam" id="TIGR01891">
    <property type="entry name" value="amidohydrolases"/>
    <property type="match status" value="1"/>
</dbReference>
<dbReference type="InterPro" id="IPR017439">
    <property type="entry name" value="Amidohydrolase"/>
</dbReference>
<comment type="caution">
    <text evidence="4">The sequence shown here is derived from an EMBL/GenBank/DDBJ whole genome shotgun (WGS) entry which is preliminary data.</text>
</comment>
<feature type="domain" description="Peptidase M20 dimerisation" evidence="3">
    <location>
        <begin position="187"/>
        <end position="261"/>
    </location>
</feature>
<dbReference type="InterPro" id="IPR011650">
    <property type="entry name" value="Peptidase_M20_dimer"/>
</dbReference>
<comment type="cofactor">
    <cofactor evidence="2">
        <name>Mn(2+)</name>
        <dbReference type="ChEBI" id="CHEBI:29035"/>
    </cofactor>
    <text evidence="2">The Mn(2+) ion enhances activity.</text>
</comment>
<feature type="binding site" evidence="2">
    <location>
        <position position="139"/>
    </location>
    <ligand>
        <name>Mn(2+)</name>
        <dbReference type="ChEBI" id="CHEBI:29035"/>
        <label>2</label>
    </ligand>
</feature>
<dbReference type="SUPFAM" id="SSF53187">
    <property type="entry name" value="Zn-dependent exopeptidases"/>
    <property type="match status" value="1"/>
</dbReference>
<dbReference type="InterPro" id="IPR002933">
    <property type="entry name" value="Peptidase_M20"/>
</dbReference>
<dbReference type="Gene3D" id="3.40.630.10">
    <property type="entry name" value="Zn peptidases"/>
    <property type="match status" value="1"/>
</dbReference>
<dbReference type="RefSeq" id="WP_170055989.1">
    <property type="nucleotide sequence ID" value="NZ_JABBKX010000009.1"/>
</dbReference>
<feature type="binding site" evidence="2">
    <location>
        <position position="165"/>
    </location>
    <ligand>
        <name>Mn(2+)</name>
        <dbReference type="ChEBI" id="CHEBI:29035"/>
        <label>2</label>
    </ligand>
</feature>
<evidence type="ECO:0000313" key="5">
    <source>
        <dbReference type="Proteomes" id="UP000548582"/>
    </source>
</evidence>
<organism evidence="4 5">
    <name type="scientific">Neoroseomonas marina</name>
    <dbReference type="NCBI Taxonomy" id="1232220"/>
    <lineage>
        <taxon>Bacteria</taxon>
        <taxon>Pseudomonadati</taxon>
        <taxon>Pseudomonadota</taxon>
        <taxon>Alphaproteobacteria</taxon>
        <taxon>Acetobacterales</taxon>
        <taxon>Acetobacteraceae</taxon>
        <taxon>Neoroseomonas</taxon>
    </lineage>
</organism>
<dbReference type="Proteomes" id="UP000548582">
    <property type="component" value="Unassembled WGS sequence"/>
</dbReference>
<evidence type="ECO:0000256" key="1">
    <source>
        <dbReference type="ARBA" id="ARBA00022801"/>
    </source>
</evidence>
<keyword evidence="1 4" id="KW-0378">Hydrolase</keyword>
<dbReference type="AlphaFoldDB" id="A0A848EK73"/>
<dbReference type="FunFam" id="3.30.70.360:FF:000001">
    <property type="entry name" value="N-acetyldiaminopimelate deacetylase"/>
    <property type="match status" value="1"/>
</dbReference>
<dbReference type="InterPro" id="IPR036264">
    <property type="entry name" value="Bact_exopeptidase_dim_dom"/>
</dbReference>
<reference evidence="4 5" key="1">
    <citation type="submission" date="2020-03" db="EMBL/GenBank/DDBJ databases">
        <authorList>
            <person name="Sun Q."/>
        </authorList>
    </citation>
    <scope>NUCLEOTIDE SEQUENCE [LARGE SCALE GENOMIC DNA]</scope>
    <source>
        <strain evidence="4 5">JC162</strain>
    </source>
</reference>
<dbReference type="Pfam" id="PF01546">
    <property type="entry name" value="Peptidase_M20"/>
    <property type="match status" value="1"/>
</dbReference>
<protein>
    <submittedName>
        <fullName evidence="4">Amidohydrolase</fullName>
    </submittedName>
</protein>
<evidence type="ECO:0000313" key="4">
    <source>
        <dbReference type="EMBL" id="NMJ43800.1"/>
    </source>
</evidence>